<keyword evidence="4" id="KW-0949">S-adenosyl-L-methionine</keyword>
<evidence type="ECO:0000256" key="1">
    <source>
        <dbReference type="ARBA" id="ARBA00012880"/>
    </source>
</evidence>
<organism evidence="7 8">
    <name type="scientific">Aspergillus pseudocaelatus</name>
    <dbReference type="NCBI Taxonomy" id="1825620"/>
    <lineage>
        <taxon>Eukaryota</taxon>
        <taxon>Fungi</taxon>
        <taxon>Dikarya</taxon>
        <taxon>Ascomycota</taxon>
        <taxon>Pezizomycotina</taxon>
        <taxon>Eurotiomycetes</taxon>
        <taxon>Eurotiomycetidae</taxon>
        <taxon>Eurotiales</taxon>
        <taxon>Aspergillaceae</taxon>
        <taxon>Aspergillus</taxon>
        <taxon>Aspergillus subgen. Circumdati</taxon>
    </lineage>
</organism>
<keyword evidence="8" id="KW-1185">Reference proteome</keyword>
<evidence type="ECO:0000256" key="6">
    <source>
        <dbReference type="ARBA" id="ARBA00023453"/>
    </source>
</evidence>
<dbReference type="PANTHER" id="PTHR43836">
    <property type="entry name" value="CATECHOL O-METHYLTRANSFERASE 1-RELATED"/>
    <property type="match status" value="1"/>
</dbReference>
<accession>A0ABQ6X2W6</accession>
<dbReference type="InterPro" id="IPR029063">
    <property type="entry name" value="SAM-dependent_MTases_sf"/>
</dbReference>
<keyword evidence="3" id="KW-0808">Transferase</keyword>
<reference evidence="7 8" key="1">
    <citation type="submission" date="2019-04" db="EMBL/GenBank/DDBJ databases">
        <authorList>
            <consortium name="DOE Joint Genome Institute"/>
            <person name="Mondo S."/>
            <person name="Kjaerbolling I."/>
            <person name="Vesth T."/>
            <person name="Frisvad J.C."/>
            <person name="Nybo J.L."/>
            <person name="Theobald S."/>
            <person name="Kildgaard S."/>
            <person name="Isbrandt T."/>
            <person name="Kuo A."/>
            <person name="Sato A."/>
            <person name="Lyhne E.K."/>
            <person name="Kogle M.E."/>
            <person name="Wiebenga A."/>
            <person name="Kun R.S."/>
            <person name="Lubbers R.J."/>
            <person name="Makela M.R."/>
            <person name="Barry K."/>
            <person name="Chovatia M."/>
            <person name="Clum A."/>
            <person name="Daum C."/>
            <person name="Haridas S."/>
            <person name="He G."/>
            <person name="LaButti K."/>
            <person name="Lipzen A."/>
            <person name="Riley R."/>
            <person name="Salamov A."/>
            <person name="Simmons B.A."/>
            <person name="Magnuson J.K."/>
            <person name="Henrissat B."/>
            <person name="Mortensen U.H."/>
            <person name="Larsen T.O."/>
            <person name="Devries R.P."/>
            <person name="Grigoriev I.V."/>
            <person name="Machida M."/>
            <person name="Baker S.E."/>
            <person name="Andersen M.R."/>
            <person name="Cantor M.N."/>
            <person name="Hua S.X."/>
        </authorList>
    </citation>
    <scope>NUCLEOTIDE SEQUENCE [LARGE SCALE GENOMIC DNA]</scope>
    <source>
        <strain evidence="7 8">CBS 117616</strain>
    </source>
</reference>
<evidence type="ECO:0000313" key="8">
    <source>
        <dbReference type="Proteomes" id="UP000325395"/>
    </source>
</evidence>
<proteinExistence type="inferred from homology"/>
<evidence type="ECO:0000256" key="3">
    <source>
        <dbReference type="ARBA" id="ARBA00022679"/>
    </source>
</evidence>
<dbReference type="Gene3D" id="3.40.50.150">
    <property type="entry name" value="Vaccinia Virus protein VP39"/>
    <property type="match status" value="1"/>
</dbReference>
<dbReference type="Proteomes" id="UP000325395">
    <property type="component" value="Unassembled WGS sequence"/>
</dbReference>
<keyword evidence="2" id="KW-0489">Methyltransferase</keyword>
<sequence>MATTTWFGDGREQEILRYIFSLPNLKDLRGRPNSILSEIDKWSKNNKILMTIGQERGDIITKLITQTKPKVMAELGCYIGYSAIKFGSAVRDAGGDQYLSFEYSREWAGIAKQLIELAGLGDFVTIHIGSSSESLVKFGIQPSTPKLDFLFLDHAENLYRKDLQICERLELLSSGTVIVADNVSGSRAKDYVDWVTEENGSSDGTRGRYESHVSSHMLPNGQMDGMVISRYIQ</sequence>
<keyword evidence="5" id="KW-0128">Catecholamine metabolism</keyword>
<comment type="similarity">
    <text evidence="6">Belongs to the class I-like SAM-binding methyltransferase superfamily. Cation-dependent O-methyltransferase family.</text>
</comment>
<dbReference type="EC" id="2.1.1.6" evidence="1"/>
<protein>
    <recommendedName>
        <fullName evidence="1">catechol O-methyltransferase</fullName>
        <ecNumber evidence="1">2.1.1.6</ecNumber>
    </recommendedName>
</protein>
<name>A0ABQ6X2W6_9EURO</name>
<dbReference type="EMBL" id="ML735688">
    <property type="protein sequence ID" value="KAE8423679.1"/>
    <property type="molecule type" value="Genomic_DNA"/>
</dbReference>
<dbReference type="PANTHER" id="PTHR43836:SF2">
    <property type="entry name" value="CATECHOL O-METHYLTRANSFERASE 1-RELATED"/>
    <property type="match status" value="1"/>
</dbReference>
<dbReference type="SUPFAM" id="SSF53335">
    <property type="entry name" value="S-adenosyl-L-methionine-dependent methyltransferases"/>
    <property type="match status" value="1"/>
</dbReference>
<evidence type="ECO:0000256" key="5">
    <source>
        <dbReference type="ARBA" id="ARBA00022939"/>
    </source>
</evidence>
<evidence type="ECO:0000256" key="4">
    <source>
        <dbReference type="ARBA" id="ARBA00022691"/>
    </source>
</evidence>
<gene>
    <name evidence="7" type="ORF">BDV36DRAFT_290345</name>
</gene>
<dbReference type="Pfam" id="PF01596">
    <property type="entry name" value="Methyltransf_3"/>
    <property type="match status" value="1"/>
</dbReference>
<dbReference type="InterPro" id="IPR002935">
    <property type="entry name" value="SAM_O-MeTrfase"/>
</dbReference>
<evidence type="ECO:0000256" key="2">
    <source>
        <dbReference type="ARBA" id="ARBA00022603"/>
    </source>
</evidence>
<evidence type="ECO:0000313" key="7">
    <source>
        <dbReference type="EMBL" id="KAE8423679.1"/>
    </source>
</evidence>
<dbReference type="PROSITE" id="PS51682">
    <property type="entry name" value="SAM_OMT_I"/>
    <property type="match status" value="1"/>
</dbReference>